<dbReference type="EMBL" id="QAOK01000032">
    <property type="protein sequence ID" value="PTQ79200.1"/>
    <property type="molecule type" value="Genomic_DNA"/>
</dbReference>
<comment type="caution">
    <text evidence="1">The sequence shown here is derived from an EMBL/GenBank/DDBJ whole genome shotgun (WGS) entry which is preliminary data.</text>
</comment>
<dbReference type="Proteomes" id="UP000244152">
    <property type="component" value="Unassembled WGS sequence"/>
</dbReference>
<proteinExistence type="predicted"/>
<name>A0A2T5I5V8_9PROT</name>
<protein>
    <submittedName>
        <fullName evidence="1">Uncharacterized protein</fullName>
    </submittedName>
</protein>
<gene>
    <name evidence="1" type="ORF">C8R21_13220</name>
</gene>
<sequence length="50" mass="5948">MRKIKVWDKNSAHERLCKHFGLFREDNSQKPVGEQKLKISFISPSDKFDK</sequence>
<accession>A0A2T5I5V8</accession>
<evidence type="ECO:0000313" key="1">
    <source>
        <dbReference type="EMBL" id="PTQ79200.1"/>
    </source>
</evidence>
<evidence type="ECO:0000313" key="2">
    <source>
        <dbReference type="Proteomes" id="UP000244152"/>
    </source>
</evidence>
<reference evidence="1 2" key="1">
    <citation type="submission" date="2018-04" db="EMBL/GenBank/DDBJ databases">
        <title>Active sludge and wastewater microbial communities from Klosterneuburg, Austria.</title>
        <authorList>
            <person name="Wagner M."/>
        </authorList>
    </citation>
    <scope>NUCLEOTIDE SEQUENCE [LARGE SCALE GENOMIC DNA]</scope>
    <source>
        <strain evidence="1 2">Nl12</strain>
    </source>
</reference>
<dbReference type="AlphaFoldDB" id="A0A2T5I5V8"/>
<organism evidence="1 2">
    <name type="scientific">Nitrosospira multiformis</name>
    <dbReference type="NCBI Taxonomy" id="1231"/>
    <lineage>
        <taxon>Bacteria</taxon>
        <taxon>Pseudomonadati</taxon>
        <taxon>Pseudomonadota</taxon>
        <taxon>Betaproteobacteria</taxon>
        <taxon>Nitrosomonadales</taxon>
        <taxon>Nitrosomonadaceae</taxon>
        <taxon>Nitrosospira</taxon>
    </lineage>
</organism>